<reference evidence="3" key="1">
    <citation type="submission" date="2014-09" db="EMBL/GenBank/DDBJ databases">
        <title>Sequence of the Streptomyces nodosus genome.</title>
        <authorList>
            <person name="Sweeney P."/>
            <person name="Stephens N."/>
            <person name="Murphy C."/>
            <person name="Caffrey P."/>
        </authorList>
    </citation>
    <scope>NUCLEOTIDE SEQUENCE [LARGE SCALE GENOMIC DNA]</scope>
    <source>
        <strain evidence="3">ATCC 14899</strain>
    </source>
</reference>
<dbReference type="AlphaFoldDB" id="A0A0B5DSA0"/>
<accession>A0A0B5DSA0</accession>
<reference evidence="2 4" key="3">
    <citation type="submission" date="2017-09" db="EMBL/GenBank/DDBJ databases">
        <title>Streptomyces genome completion.</title>
        <authorList>
            <person name="Lee N."/>
            <person name="Cho B.-K."/>
        </authorList>
    </citation>
    <scope>NUCLEOTIDE SEQUENCE [LARGE SCALE GENOMIC DNA]</scope>
    <source>
        <strain evidence="2 4">ATCC 14899</strain>
    </source>
</reference>
<dbReference type="RefSeq" id="WP_043444647.1">
    <property type="nucleotide sequence ID" value="NZ_CP009313.1"/>
</dbReference>
<evidence type="ECO:0000313" key="1">
    <source>
        <dbReference type="EMBL" id="AJE42957.1"/>
    </source>
</evidence>
<proteinExistence type="predicted"/>
<dbReference type="Proteomes" id="UP000325763">
    <property type="component" value="Chromosome"/>
</dbReference>
<gene>
    <name evidence="2" type="ORF">CP978_25465</name>
    <name evidence="1" type="ORF">SNOD_25130</name>
</gene>
<protein>
    <submittedName>
        <fullName evidence="1">Uncharacterized protein</fullName>
    </submittedName>
</protein>
<evidence type="ECO:0000313" key="2">
    <source>
        <dbReference type="EMBL" id="QEV41463.1"/>
    </source>
</evidence>
<dbReference type="KEGG" id="snq:CP978_25465"/>
<keyword evidence="3" id="KW-1185">Reference proteome</keyword>
<evidence type="ECO:0000313" key="4">
    <source>
        <dbReference type="Proteomes" id="UP000325763"/>
    </source>
</evidence>
<dbReference type="Proteomes" id="UP000031526">
    <property type="component" value="Chromosome"/>
</dbReference>
<name>A0A0B5DSA0_9ACTN</name>
<organism evidence="1 3">
    <name type="scientific">Streptomyces nodosus</name>
    <dbReference type="NCBI Taxonomy" id="40318"/>
    <lineage>
        <taxon>Bacteria</taxon>
        <taxon>Bacillati</taxon>
        <taxon>Actinomycetota</taxon>
        <taxon>Actinomycetes</taxon>
        <taxon>Kitasatosporales</taxon>
        <taxon>Streptomycetaceae</taxon>
        <taxon>Streptomyces</taxon>
    </lineage>
</organism>
<sequence>MGVALGMAGFPAERGDQLRMRRAVVSRGYFTREKQGDGYQAPFGPYLLWTTEGLDRVAALEEQAADIVGICDYIHTALPRWLYGFLPGQRAVDLAQFHDSDAAWHGGVAIDPAVVELATEHLVVEGLLTSHRREDRDTDLQLTHLGIRFVHSNQSLGRFMSRPQPQLGNEVTNYGVYVGGNATHSNLASGSHNSQTINQGIDGDALTSLVSQLRAAASALTLPAGDAEDLAEEISTLEHEGVDLKRGQRIWRSIVRILTPAVTSALTGEAEQAVHAAITAGTDLFS</sequence>
<evidence type="ECO:0000313" key="3">
    <source>
        <dbReference type="Proteomes" id="UP000031526"/>
    </source>
</evidence>
<dbReference type="EMBL" id="CP009313">
    <property type="protein sequence ID" value="AJE42957.1"/>
    <property type="molecule type" value="Genomic_DNA"/>
</dbReference>
<dbReference type="EMBL" id="CP023747">
    <property type="protein sequence ID" value="QEV41463.1"/>
    <property type="molecule type" value="Genomic_DNA"/>
</dbReference>
<reference evidence="1 3" key="2">
    <citation type="journal article" date="2016" name="Appl. Microbiol. Biotechnol.">
        <title>Exploiting the genome sequence of Streptomyces nodosus for enhanced antibiotic production.</title>
        <authorList>
            <person name="Sweeney P."/>
            <person name="Murphy C.D."/>
            <person name="Caffrey P."/>
        </authorList>
    </citation>
    <scope>NUCLEOTIDE SEQUENCE [LARGE SCALE GENOMIC DNA]</scope>
    <source>
        <strain evidence="1 3">ATCC 14899</strain>
    </source>
</reference>
<dbReference type="HOGENOM" id="CLU_972941_0_0_11"/>
<dbReference type="OrthoDB" id="3987487at2"/>